<keyword evidence="9" id="KW-1185">Reference proteome</keyword>
<dbReference type="GO" id="GO:0044038">
    <property type="term" value="P:cell wall macromolecule biosynthetic process"/>
    <property type="evidence" value="ECO:0007669"/>
    <property type="project" value="TreeGrafter"/>
</dbReference>
<feature type="transmembrane region" description="Helical" evidence="7">
    <location>
        <begin position="43"/>
        <end position="63"/>
    </location>
</feature>
<dbReference type="GO" id="GO:0071555">
    <property type="term" value="P:cell wall organization"/>
    <property type="evidence" value="ECO:0007669"/>
    <property type="project" value="TreeGrafter"/>
</dbReference>
<accession>A0A2U9P4Q5</accession>
<evidence type="ECO:0000256" key="4">
    <source>
        <dbReference type="ARBA" id="ARBA00022692"/>
    </source>
</evidence>
<keyword evidence="2" id="KW-1003">Cell membrane</keyword>
<feature type="transmembrane region" description="Helical" evidence="7">
    <location>
        <begin position="143"/>
        <end position="162"/>
    </location>
</feature>
<dbReference type="GO" id="GO:0005886">
    <property type="term" value="C:plasma membrane"/>
    <property type="evidence" value="ECO:0007669"/>
    <property type="project" value="UniProtKB-SubCell"/>
</dbReference>
<dbReference type="RefSeq" id="WP_110629384.1">
    <property type="nucleotide sequence ID" value="NZ_CP029788.1"/>
</dbReference>
<feature type="transmembrane region" description="Helical" evidence="7">
    <location>
        <begin position="118"/>
        <end position="136"/>
    </location>
</feature>
<evidence type="ECO:0000256" key="3">
    <source>
        <dbReference type="ARBA" id="ARBA00022679"/>
    </source>
</evidence>
<keyword evidence="3 8" id="KW-0808">Transferase</keyword>
<dbReference type="Proteomes" id="UP000247634">
    <property type="component" value="Chromosome"/>
</dbReference>
<keyword evidence="5 7" id="KW-1133">Transmembrane helix</keyword>
<evidence type="ECO:0000313" key="9">
    <source>
        <dbReference type="Proteomes" id="UP000247634"/>
    </source>
</evidence>
<dbReference type="EMBL" id="CP029788">
    <property type="protein sequence ID" value="AWT44483.1"/>
    <property type="molecule type" value="Genomic_DNA"/>
</dbReference>
<dbReference type="PANTHER" id="PTHR22926:SF3">
    <property type="entry name" value="UNDECAPRENYL-PHOSPHATE ALPHA-N-ACETYLGLUCOSAMINYL 1-PHOSPHATE TRANSFERASE"/>
    <property type="match status" value="1"/>
</dbReference>
<evidence type="ECO:0000256" key="6">
    <source>
        <dbReference type="ARBA" id="ARBA00023136"/>
    </source>
</evidence>
<dbReference type="PANTHER" id="PTHR22926">
    <property type="entry name" value="PHOSPHO-N-ACETYLMURAMOYL-PENTAPEPTIDE-TRANSFERASE"/>
    <property type="match status" value="1"/>
</dbReference>
<dbReference type="GO" id="GO:0009103">
    <property type="term" value="P:lipopolysaccharide biosynthetic process"/>
    <property type="evidence" value="ECO:0007669"/>
    <property type="project" value="TreeGrafter"/>
</dbReference>
<keyword evidence="4 7" id="KW-0812">Transmembrane</keyword>
<dbReference type="AlphaFoldDB" id="A0A2U9P4Q5"/>
<dbReference type="InterPro" id="IPR000715">
    <property type="entry name" value="Glycosyl_transferase_4"/>
</dbReference>
<dbReference type="GO" id="GO:0016780">
    <property type="term" value="F:phosphotransferase activity, for other substituted phosphate groups"/>
    <property type="evidence" value="ECO:0007669"/>
    <property type="project" value="InterPro"/>
</dbReference>
<dbReference type="KEGG" id="sact:DMT42_20745"/>
<evidence type="ECO:0000256" key="1">
    <source>
        <dbReference type="ARBA" id="ARBA00004651"/>
    </source>
</evidence>
<dbReference type="Pfam" id="PF00953">
    <property type="entry name" value="Glycos_transf_4"/>
    <property type="match status" value="1"/>
</dbReference>
<evidence type="ECO:0000313" key="8">
    <source>
        <dbReference type="EMBL" id="AWT44483.1"/>
    </source>
</evidence>
<feature type="transmembrane region" description="Helical" evidence="7">
    <location>
        <begin position="192"/>
        <end position="213"/>
    </location>
</feature>
<feature type="transmembrane region" description="Helical" evidence="7">
    <location>
        <begin position="75"/>
        <end position="94"/>
    </location>
</feature>
<evidence type="ECO:0000256" key="7">
    <source>
        <dbReference type="SAM" id="Phobius"/>
    </source>
</evidence>
<keyword evidence="6 7" id="KW-0472">Membrane</keyword>
<name>A0A2U9P4Q5_STRAS</name>
<dbReference type="CDD" id="cd06853">
    <property type="entry name" value="GT_WecA_like"/>
    <property type="match status" value="1"/>
</dbReference>
<dbReference type="OrthoDB" id="5178981at2"/>
<sequence length="347" mass="34087">MLYGILAAIAALFLSAALAALLRGPALRLGITLRRRGPRPVPLLGGVAVTLATCAVAAAGHAVGVTPLGGRTGALLAAGAAVAALGLVADVWGLKSRFLLAGTAVAAACVVPYEETGAVGGALAVGFVACAALAFRSLDHADALAGTVGAVTAFGVGACAAAEALDGLAVLLSVVAAALTGFLTHNWHPARIALGASGSLFTGFLLAAAAVLTRGGHGPVSTAGVLFSLTALAAVDAVLVAVSRRLAGRPLLRSGPDHLAHRLRRLGLTPQGVTVLLGTAAFGAVAAGVLVHTGRAGASAVLWVAGSALVVVCLLLRVRPYGQKRPTCTTASMASSQVSASLRVRNG</sequence>
<reference evidence="8 9" key="1">
    <citation type="submission" date="2018-06" db="EMBL/GenBank/DDBJ databases">
        <title>The complete genome sequence of a nosiheptide producer Streptomyces actuosus ATCC 25421: deducing the ability of producing a new class III lantibiotics.</title>
        <authorList>
            <person name="Liu W."/>
            <person name="Sun F."/>
            <person name="Hu Y."/>
        </authorList>
    </citation>
    <scope>NUCLEOTIDE SEQUENCE [LARGE SCALE GENOMIC DNA]</scope>
    <source>
        <strain evidence="8 9">ATCC 25421</strain>
    </source>
</reference>
<feature type="transmembrane region" description="Helical" evidence="7">
    <location>
        <begin position="268"/>
        <end position="290"/>
    </location>
</feature>
<organism evidence="8 9">
    <name type="scientific">Streptomyces actuosus</name>
    <dbReference type="NCBI Taxonomy" id="1885"/>
    <lineage>
        <taxon>Bacteria</taxon>
        <taxon>Bacillati</taxon>
        <taxon>Actinomycetota</taxon>
        <taxon>Actinomycetes</taxon>
        <taxon>Kitasatosporales</taxon>
        <taxon>Streptomycetaceae</taxon>
        <taxon>Streptomyces</taxon>
    </lineage>
</organism>
<evidence type="ECO:0000256" key="2">
    <source>
        <dbReference type="ARBA" id="ARBA00022475"/>
    </source>
</evidence>
<protein>
    <submittedName>
        <fullName evidence="8">Undecaprenyl-phosphate alpha-N-acetylglucosaminyl 1-phosphate transferase</fullName>
    </submittedName>
</protein>
<comment type="subcellular location">
    <subcellularLocation>
        <location evidence="1">Cell membrane</location>
        <topology evidence="1">Multi-pass membrane protein</topology>
    </subcellularLocation>
</comment>
<evidence type="ECO:0000256" key="5">
    <source>
        <dbReference type="ARBA" id="ARBA00022989"/>
    </source>
</evidence>
<gene>
    <name evidence="8" type="ORF">DMT42_20745</name>
</gene>
<feature type="transmembrane region" description="Helical" evidence="7">
    <location>
        <begin position="225"/>
        <end position="247"/>
    </location>
</feature>
<feature type="transmembrane region" description="Helical" evidence="7">
    <location>
        <begin position="296"/>
        <end position="316"/>
    </location>
</feature>
<proteinExistence type="predicted"/>